<evidence type="ECO:0000313" key="1">
    <source>
        <dbReference type="EMBL" id="MBW82131.1"/>
    </source>
</evidence>
<reference evidence="1" key="1">
    <citation type="submission" date="2018-02" db="EMBL/GenBank/DDBJ databases">
        <title>Rhizophora mucronata_Transcriptome.</title>
        <authorList>
            <person name="Meera S.P."/>
            <person name="Sreeshan A."/>
            <person name="Augustine A."/>
        </authorList>
    </citation>
    <scope>NUCLEOTIDE SEQUENCE</scope>
    <source>
        <tissue evidence="1">Leaf</tissue>
    </source>
</reference>
<dbReference type="AlphaFoldDB" id="A0A2P2ILP2"/>
<dbReference type="EMBL" id="GGEC01001648">
    <property type="protein sequence ID" value="MBW82131.1"/>
    <property type="molecule type" value="Transcribed_RNA"/>
</dbReference>
<accession>A0A2P2ILP2</accession>
<proteinExistence type="predicted"/>
<organism evidence="1">
    <name type="scientific">Rhizophora mucronata</name>
    <name type="common">Asiatic mangrove</name>
    <dbReference type="NCBI Taxonomy" id="61149"/>
    <lineage>
        <taxon>Eukaryota</taxon>
        <taxon>Viridiplantae</taxon>
        <taxon>Streptophyta</taxon>
        <taxon>Embryophyta</taxon>
        <taxon>Tracheophyta</taxon>
        <taxon>Spermatophyta</taxon>
        <taxon>Magnoliopsida</taxon>
        <taxon>eudicotyledons</taxon>
        <taxon>Gunneridae</taxon>
        <taxon>Pentapetalae</taxon>
        <taxon>rosids</taxon>
        <taxon>fabids</taxon>
        <taxon>Malpighiales</taxon>
        <taxon>Rhizophoraceae</taxon>
        <taxon>Rhizophora</taxon>
    </lineage>
</organism>
<protein>
    <submittedName>
        <fullName evidence="1">Sulfate transporter</fullName>
    </submittedName>
</protein>
<name>A0A2P2ILP2_RHIMU</name>
<sequence>MMMAAPPINPTMAACERKSTRNPSLNNPNAAWKVPAKKVTVKTSFLYATGSATGSCIL</sequence>